<sequence length="260" mass="28934">MDYSSLFSSGLQAMASESRRRPTSVDASPVWTKQGPFPNSSTHTHERRPSLPLNTQRRMGIPSRNDTAKHPEPERVPRRQRSNSMISPSTALADVGDLWSTRENPVMYVRASSHLGFQEPKRKSISTSDIPSFMEDFDVPSPVSSTDHLHHHHHPGKKRLSDSFLSLDSPIHAHSRTPASRTPRSRRSSCSSTHSTSSYHTESTARGFSEASPVDGEPLSLEDCFDDSSDWRQTIDSLLVDNAALLIMLAGPGEEEELFM</sequence>
<feature type="region of interest" description="Disordered" evidence="1">
    <location>
        <begin position="170"/>
        <end position="219"/>
    </location>
</feature>
<evidence type="ECO:0000256" key="1">
    <source>
        <dbReference type="SAM" id="MobiDB-lite"/>
    </source>
</evidence>
<gene>
    <name evidence="2" type="ORF">NLI96_g8663</name>
</gene>
<evidence type="ECO:0000313" key="2">
    <source>
        <dbReference type="EMBL" id="KAJ3480007.1"/>
    </source>
</evidence>
<dbReference type="Proteomes" id="UP001212997">
    <property type="component" value="Unassembled WGS sequence"/>
</dbReference>
<accession>A0AAD5UX75</accession>
<feature type="compositionally biased region" description="Basic residues" evidence="1">
    <location>
        <begin position="149"/>
        <end position="158"/>
    </location>
</feature>
<proteinExistence type="predicted"/>
<feature type="compositionally biased region" description="Low complexity" evidence="1">
    <location>
        <begin position="176"/>
        <end position="204"/>
    </location>
</feature>
<reference evidence="2" key="1">
    <citation type="submission" date="2022-07" db="EMBL/GenBank/DDBJ databases">
        <title>Genome Sequence of Physisporinus lineatus.</title>
        <authorList>
            <person name="Buettner E."/>
        </authorList>
    </citation>
    <scope>NUCLEOTIDE SEQUENCE</scope>
    <source>
        <strain evidence="2">VT162</strain>
    </source>
</reference>
<organism evidence="2 3">
    <name type="scientific">Meripilus lineatus</name>
    <dbReference type="NCBI Taxonomy" id="2056292"/>
    <lineage>
        <taxon>Eukaryota</taxon>
        <taxon>Fungi</taxon>
        <taxon>Dikarya</taxon>
        <taxon>Basidiomycota</taxon>
        <taxon>Agaricomycotina</taxon>
        <taxon>Agaricomycetes</taxon>
        <taxon>Polyporales</taxon>
        <taxon>Meripilaceae</taxon>
        <taxon>Meripilus</taxon>
    </lineage>
</organism>
<name>A0AAD5UX75_9APHY</name>
<evidence type="ECO:0000313" key="3">
    <source>
        <dbReference type="Proteomes" id="UP001212997"/>
    </source>
</evidence>
<feature type="compositionally biased region" description="Basic and acidic residues" evidence="1">
    <location>
        <begin position="66"/>
        <end position="77"/>
    </location>
</feature>
<dbReference type="EMBL" id="JANAWD010000402">
    <property type="protein sequence ID" value="KAJ3480007.1"/>
    <property type="molecule type" value="Genomic_DNA"/>
</dbReference>
<protein>
    <submittedName>
        <fullName evidence="2">Uncharacterized protein</fullName>
    </submittedName>
</protein>
<feature type="compositionally biased region" description="Polar residues" evidence="1">
    <location>
        <begin position="1"/>
        <end position="11"/>
    </location>
</feature>
<comment type="caution">
    <text evidence="2">The sequence shown here is derived from an EMBL/GenBank/DDBJ whole genome shotgun (WGS) entry which is preliminary data.</text>
</comment>
<dbReference type="AlphaFoldDB" id="A0AAD5UX75"/>
<feature type="region of interest" description="Disordered" evidence="1">
    <location>
        <begin position="1"/>
        <end position="89"/>
    </location>
</feature>
<feature type="region of interest" description="Disordered" evidence="1">
    <location>
        <begin position="143"/>
        <end position="162"/>
    </location>
</feature>
<keyword evidence="3" id="KW-1185">Reference proteome</keyword>